<dbReference type="Proteomes" id="UP001186974">
    <property type="component" value="Unassembled WGS sequence"/>
</dbReference>
<proteinExistence type="predicted"/>
<protein>
    <submittedName>
        <fullName evidence="1">Uncharacterized protein</fullName>
    </submittedName>
</protein>
<comment type="caution">
    <text evidence="1">The sequence shown here is derived from an EMBL/GenBank/DDBJ whole genome shotgun (WGS) entry which is preliminary data.</text>
</comment>
<accession>A0ACC3DR45</accession>
<gene>
    <name evidence="1" type="ORF">LTS18_005969</name>
</gene>
<reference evidence="1" key="1">
    <citation type="submission" date="2024-09" db="EMBL/GenBank/DDBJ databases">
        <title>Black Yeasts Isolated from many extreme environments.</title>
        <authorList>
            <person name="Coleine C."/>
            <person name="Stajich J.E."/>
            <person name="Selbmann L."/>
        </authorList>
    </citation>
    <scope>NUCLEOTIDE SEQUENCE</scope>
    <source>
        <strain evidence="1">CCFEE 5737</strain>
    </source>
</reference>
<name>A0ACC3DR45_9PEZI</name>
<evidence type="ECO:0000313" key="1">
    <source>
        <dbReference type="EMBL" id="KAK3079011.1"/>
    </source>
</evidence>
<dbReference type="EMBL" id="JAWDJW010001442">
    <property type="protein sequence ID" value="KAK3079011.1"/>
    <property type="molecule type" value="Genomic_DNA"/>
</dbReference>
<evidence type="ECO:0000313" key="2">
    <source>
        <dbReference type="Proteomes" id="UP001186974"/>
    </source>
</evidence>
<sequence length="168" mass="19258">MSLPSPGSPTSPASPTSPTSRARPRDTSPPSGQIVLQRHAGSRQAESHGYGERNRVVIEEPDARELPSRRAYRSERQRREYDDVDNETVYRSRPRLGRSRSEGDGYPGVEPEITFRRRRSLSPGDEEVDARLHRQPLVEREEIVIRRRRSPSPVDEDVDVRQRRPSPE</sequence>
<organism evidence="1 2">
    <name type="scientific">Coniosporium uncinatum</name>
    <dbReference type="NCBI Taxonomy" id="93489"/>
    <lineage>
        <taxon>Eukaryota</taxon>
        <taxon>Fungi</taxon>
        <taxon>Dikarya</taxon>
        <taxon>Ascomycota</taxon>
        <taxon>Pezizomycotina</taxon>
        <taxon>Dothideomycetes</taxon>
        <taxon>Dothideomycetes incertae sedis</taxon>
        <taxon>Coniosporium</taxon>
    </lineage>
</organism>
<feature type="non-terminal residue" evidence="1">
    <location>
        <position position="168"/>
    </location>
</feature>
<keyword evidence="2" id="KW-1185">Reference proteome</keyword>